<keyword evidence="2" id="KW-1185">Reference proteome</keyword>
<evidence type="ECO:0000313" key="1">
    <source>
        <dbReference type="EMBL" id="KAK9977308.1"/>
    </source>
</evidence>
<accession>A0AAW2AW47</accession>
<dbReference type="AlphaFoldDB" id="A0AAW2AW47"/>
<gene>
    <name evidence="1" type="ORF">ABG768_019129</name>
</gene>
<dbReference type="Proteomes" id="UP001479290">
    <property type="component" value="Unassembled WGS sequence"/>
</dbReference>
<protein>
    <submittedName>
        <fullName evidence="1">Uncharacterized protein</fullName>
    </submittedName>
</protein>
<comment type="caution">
    <text evidence="1">The sequence shown here is derived from an EMBL/GenBank/DDBJ whole genome shotgun (WGS) entry which is preliminary data.</text>
</comment>
<reference evidence="1 2" key="1">
    <citation type="submission" date="2024-05" db="EMBL/GenBank/DDBJ databases">
        <title>A high-quality chromosomal-level genome assembly of Topmouth culter (Culter alburnus).</title>
        <authorList>
            <person name="Zhao H."/>
        </authorList>
    </citation>
    <scope>NUCLEOTIDE SEQUENCE [LARGE SCALE GENOMIC DNA]</scope>
    <source>
        <strain evidence="1">CATC2023</strain>
        <tissue evidence="1">Muscle</tissue>
    </source>
</reference>
<evidence type="ECO:0000313" key="2">
    <source>
        <dbReference type="Proteomes" id="UP001479290"/>
    </source>
</evidence>
<sequence length="92" mass="10430">MVPESTAAVFRHKAGANGELCRAAVWNRCEGGMDSYEHRHVFNTYICPNQKEGEYRLSQMRIWRKQLANVRQVNVPLGSFGEEEFSPAGRSA</sequence>
<name>A0AAW2AW47_CULAL</name>
<proteinExistence type="predicted"/>
<organism evidence="1 2">
    <name type="scientific">Culter alburnus</name>
    <name type="common">Topmouth culter</name>
    <dbReference type="NCBI Taxonomy" id="194366"/>
    <lineage>
        <taxon>Eukaryota</taxon>
        <taxon>Metazoa</taxon>
        <taxon>Chordata</taxon>
        <taxon>Craniata</taxon>
        <taxon>Vertebrata</taxon>
        <taxon>Euteleostomi</taxon>
        <taxon>Actinopterygii</taxon>
        <taxon>Neopterygii</taxon>
        <taxon>Teleostei</taxon>
        <taxon>Ostariophysi</taxon>
        <taxon>Cypriniformes</taxon>
        <taxon>Xenocyprididae</taxon>
        <taxon>Xenocypridinae</taxon>
        <taxon>Culter</taxon>
    </lineage>
</organism>
<dbReference type="EMBL" id="JAWDJR010000003">
    <property type="protein sequence ID" value="KAK9977308.1"/>
    <property type="molecule type" value="Genomic_DNA"/>
</dbReference>